<protein>
    <submittedName>
        <fullName evidence="1">Uncharacterized protein</fullName>
    </submittedName>
</protein>
<dbReference type="Proteomes" id="UP000016842">
    <property type="component" value="Unassembled WGS sequence"/>
</dbReference>
<dbReference type="EMBL" id="ASXJ01000022">
    <property type="protein sequence ID" value="ERM03324.1"/>
    <property type="molecule type" value="Genomic_DNA"/>
</dbReference>
<gene>
    <name evidence="1" type="ORF">Q644_11815</name>
</gene>
<comment type="caution">
    <text evidence="1">The sequence shown here is derived from an EMBL/GenBank/DDBJ whole genome shotgun (WGS) entry which is preliminary data.</text>
</comment>
<dbReference type="AlphaFoldDB" id="U4VGB1"/>
<accession>U4VGB1</accession>
<reference evidence="1 2" key="1">
    <citation type="journal article" date="2014" name="FEMS Microbiol. Lett.">
        <title>Genome sequencing analysis reveals virulence-related gene content of Ochrobactrum intermedium strain 229E, a urease-positive strain isolated from the human gastric niche.</title>
        <authorList>
            <person name="Kulkarni G.J."/>
            <person name="Shetty S."/>
            <person name="Dharne M.S."/>
            <person name="Shouche Y.S."/>
        </authorList>
    </citation>
    <scope>NUCLEOTIDE SEQUENCE [LARGE SCALE GENOMIC DNA]</scope>
    <source>
        <strain evidence="1 2">229E</strain>
    </source>
</reference>
<organism evidence="1 2">
    <name type="scientific">Brucella intermedia 229E</name>
    <dbReference type="NCBI Taxonomy" id="1337887"/>
    <lineage>
        <taxon>Bacteria</taxon>
        <taxon>Pseudomonadati</taxon>
        <taxon>Pseudomonadota</taxon>
        <taxon>Alphaproteobacteria</taxon>
        <taxon>Hyphomicrobiales</taxon>
        <taxon>Brucellaceae</taxon>
        <taxon>Brucella/Ochrobactrum group</taxon>
        <taxon>Brucella</taxon>
    </lineage>
</organism>
<evidence type="ECO:0000313" key="2">
    <source>
        <dbReference type="Proteomes" id="UP000016842"/>
    </source>
</evidence>
<sequence>MRIEFRNSKPVELLDLTASFMALGDYFKDYANQTTGDPQRDNLKLYVKEIKSGSLIADMVALAEQAEWILEHKAVLAGFVANANDLVGYFLGKDESKTKFDPSIKQAKQIAQFVEPVAKDFGSQLNMTVMEGGVVNVYQSFNIGGLEANAVQNGVAKYLGPQLPSSQILTDQLMVLEQVKNDVSSKSGDRGIVETISPPRPVKLQFAQEPAKRAVLDLETNPLQCIFQVNVEIRSVGGKPAMYRIIEVTDVISREDE</sequence>
<proteinExistence type="predicted"/>
<evidence type="ECO:0000313" key="1">
    <source>
        <dbReference type="EMBL" id="ERM03324.1"/>
    </source>
</evidence>
<name>U4VGB1_9HYPH</name>